<dbReference type="InterPro" id="IPR006440">
    <property type="entry name" value="Doc"/>
</dbReference>
<evidence type="ECO:0000313" key="3">
    <source>
        <dbReference type="Proteomes" id="UP000184423"/>
    </source>
</evidence>
<name>A0A1M4YUZ5_9CLOT</name>
<organism evidence="2 3">
    <name type="scientific">Caloramator proteoclasticus DSM 10124</name>
    <dbReference type="NCBI Taxonomy" id="1121262"/>
    <lineage>
        <taxon>Bacteria</taxon>
        <taxon>Bacillati</taxon>
        <taxon>Bacillota</taxon>
        <taxon>Clostridia</taxon>
        <taxon>Eubacteriales</taxon>
        <taxon>Clostridiaceae</taxon>
        <taxon>Caloramator</taxon>
    </lineage>
</organism>
<dbReference type="PANTHER" id="PTHR39426:SF1">
    <property type="entry name" value="HOMOLOGY TO DEATH-ON-CURING PROTEIN OF PHAGE P1"/>
    <property type="match status" value="1"/>
</dbReference>
<feature type="domain" description="Fido" evidence="1">
    <location>
        <begin position="4"/>
        <end position="122"/>
    </location>
</feature>
<protein>
    <submittedName>
        <fullName evidence="2">Death on curing protein</fullName>
    </submittedName>
</protein>
<dbReference type="EMBL" id="FQVG01000034">
    <property type="protein sequence ID" value="SHF09644.1"/>
    <property type="molecule type" value="Genomic_DNA"/>
</dbReference>
<proteinExistence type="predicted"/>
<dbReference type="GO" id="GO:0016301">
    <property type="term" value="F:kinase activity"/>
    <property type="evidence" value="ECO:0007669"/>
    <property type="project" value="InterPro"/>
</dbReference>
<dbReference type="Pfam" id="PF02661">
    <property type="entry name" value="Fic"/>
    <property type="match status" value="1"/>
</dbReference>
<dbReference type="RefSeq" id="WP_073249098.1">
    <property type="nucleotide sequence ID" value="NZ_FQVG01000034.1"/>
</dbReference>
<keyword evidence="3" id="KW-1185">Reference proteome</keyword>
<evidence type="ECO:0000313" key="2">
    <source>
        <dbReference type="EMBL" id="SHF09644.1"/>
    </source>
</evidence>
<dbReference type="Proteomes" id="UP000184423">
    <property type="component" value="Unassembled WGS sequence"/>
</dbReference>
<dbReference type="PANTHER" id="PTHR39426">
    <property type="entry name" value="HOMOLOGY TO DEATH-ON-CURING PROTEIN OF PHAGE P1"/>
    <property type="match status" value="1"/>
</dbReference>
<dbReference type="AlphaFoldDB" id="A0A1M4YUZ5"/>
<dbReference type="InterPro" id="IPR003812">
    <property type="entry name" value="Fido"/>
</dbReference>
<evidence type="ECO:0000259" key="1">
    <source>
        <dbReference type="PROSITE" id="PS51459"/>
    </source>
</evidence>
<dbReference type="Gene3D" id="1.20.120.1870">
    <property type="entry name" value="Fic/DOC protein, Fido domain"/>
    <property type="match status" value="1"/>
</dbReference>
<dbReference type="InterPro" id="IPR053737">
    <property type="entry name" value="Type_II_TA_Toxin"/>
</dbReference>
<gene>
    <name evidence="2" type="ORF">SAMN02746091_01760</name>
</gene>
<dbReference type="InterPro" id="IPR036597">
    <property type="entry name" value="Fido-like_dom_sf"/>
</dbReference>
<dbReference type="SUPFAM" id="SSF140931">
    <property type="entry name" value="Fic-like"/>
    <property type="match status" value="1"/>
</dbReference>
<accession>A0A1M4YUZ5</accession>
<dbReference type="PROSITE" id="PS51459">
    <property type="entry name" value="FIDO"/>
    <property type="match status" value="1"/>
</dbReference>
<sequence>MKYIGIPFILKMYQKMIEKTGGTYGLRSIELLESAIENSKMTFEGVELYPSIEEKCANICFSIINNHPFIDGNKRMGIYIMLVLLEYNNVHIKYTQEELVKLGLDIACGNFNSRDILNWINTHKI</sequence>
<reference evidence="3" key="1">
    <citation type="submission" date="2016-11" db="EMBL/GenBank/DDBJ databases">
        <authorList>
            <person name="Varghese N."/>
            <person name="Submissions S."/>
        </authorList>
    </citation>
    <scope>NUCLEOTIDE SEQUENCE [LARGE SCALE GENOMIC DNA]</scope>
    <source>
        <strain evidence="3">DSM 10124</strain>
    </source>
</reference>
<dbReference type="NCBIfam" id="TIGR01550">
    <property type="entry name" value="DOC_P1"/>
    <property type="match status" value="1"/>
</dbReference>